<evidence type="ECO:0000256" key="3">
    <source>
        <dbReference type="ARBA" id="ARBA00022527"/>
    </source>
</evidence>
<evidence type="ECO:0000256" key="12">
    <source>
        <dbReference type="ARBA" id="ARBA00023136"/>
    </source>
</evidence>
<evidence type="ECO:0000313" key="20">
    <source>
        <dbReference type="EMBL" id="MQM04712.1"/>
    </source>
</evidence>
<keyword evidence="10 18" id="KW-0067">ATP-binding</keyword>
<dbReference type="Pfam" id="PF00069">
    <property type="entry name" value="Pkinase"/>
    <property type="match status" value="1"/>
</dbReference>
<dbReference type="InterPro" id="IPR011009">
    <property type="entry name" value="Kinase-like_dom_sf"/>
</dbReference>
<keyword evidence="11" id="KW-1133">Transmembrane helix</keyword>
<keyword evidence="5" id="KW-0808">Transferase</keyword>
<evidence type="ECO:0000256" key="17">
    <source>
        <dbReference type="ARBA" id="ARBA00048679"/>
    </source>
</evidence>
<name>A0A843W4D1_COLES</name>
<proteinExistence type="predicted"/>
<dbReference type="EMBL" id="NMUH01003269">
    <property type="protein sequence ID" value="MQM04712.1"/>
    <property type="molecule type" value="Genomic_DNA"/>
</dbReference>
<dbReference type="OrthoDB" id="4062651at2759"/>
<feature type="domain" description="Protein kinase" evidence="19">
    <location>
        <begin position="296"/>
        <end position="579"/>
    </location>
</feature>
<dbReference type="InterPro" id="IPR017441">
    <property type="entry name" value="Protein_kinase_ATP_BS"/>
</dbReference>
<keyword evidence="7" id="KW-0732">Signal</keyword>
<comment type="subcellular location">
    <subcellularLocation>
        <location evidence="1">Membrane</location>
        <topology evidence="1">Single-pass type I membrane protein</topology>
    </subcellularLocation>
</comment>
<dbReference type="SUPFAM" id="SSF56112">
    <property type="entry name" value="Protein kinase-like (PK-like)"/>
    <property type="match status" value="1"/>
</dbReference>
<dbReference type="FunFam" id="1.10.510.10:FF:000590">
    <property type="entry name" value="PR5-like receptor kinase"/>
    <property type="match status" value="1"/>
</dbReference>
<evidence type="ECO:0000256" key="11">
    <source>
        <dbReference type="ARBA" id="ARBA00022989"/>
    </source>
</evidence>
<evidence type="ECO:0000256" key="14">
    <source>
        <dbReference type="ARBA" id="ARBA00023170"/>
    </source>
</evidence>
<evidence type="ECO:0000256" key="1">
    <source>
        <dbReference type="ARBA" id="ARBA00004479"/>
    </source>
</evidence>
<evidence type="ECO:0000256" key="18">
    <source>
        <dbReference type="PROSITE-ProRule" id="PRU10141"/>
    </source>
</evidence>
<comment type="caution">
    <text evidence="20">The sequence shown here is derived from an EMBL/GenBank/DDBJ whole genome shotgun (WGS) entry which is preliminary data.</text>
</comment>
<dbReference type="InterPro" id="IPR000719">
    <property type="entry name" value="Prot_kinase_dom"/>
</dbReference>
<keyword evidence="21" id="KW-1185">Reference proteome</keyword>
<comment type="catalytic activity">
    <reaction evidence="17">
        <text>L-seryl-[protein] + ATP = O-phospho-L-seryl-[protein] + ADP + H(+)</text>
        <dbReference type="Rhea" id="RHEA:17989"/>
        <dbReference type="Rhea" id="RHEA-COMP:9863"/>
        <dbReference type="Rhea" id="RHEA-COMP:11604"/>
        <dbReference type="ChEBI" id="CHEBI:15378"/>
        <dbReference type="ChEBI" id="CHEBI:29999"/>
        <dbReference type="ChEBI" id="CHEBI:30616"/>
        <dbReference type="ChEBI" id="CHEBI:83421"/>
        <dbReference type="ChEBI" id="CHEBI:456216"/>
        <dbReference type="EC" id="2.7.11.1"/>
    </reaction>
</comment>
<keyword evidence="12" id="KW-0472">Membrane</keyword>
<reference evidence="20" key="1">
    <citation type="submission" date="2017-07" db="EMBL/GenBank/DDBJ databases">
        <title>Taro Niue Genome Assembly and Annotation.</title>
        <authorList>
            <person name="Atibalentja N."/>
            <person name="Keating K."/>
            <person name="Fields C.J."/>
        </authorList>
    </citation>
    <scope>NUCLEOTIDE SEQUENCE</scope>
    <source>
        <strain evidence="20">Niue_2</strain>
        <tissue evidence="20">Leaf</tissue>
    </source>
</reference>
<evidence type="ECO:0000313" key="21">
    <source>
        <dbReference type="Proteomes" id="UP000652761"/>
    </source>
</evidence>
<dbReference type="Gene3D" id="3.30.200.20">
    <property type="entry name" value="Phosphorylase Kinase, domain 1"/>
    <property type="match status" value="1"/>
</dbReference>
<comment type="catalytic activity">
    <reaction evidence="16">
        <text>L-threonyl-[protein] + ATP = O-phospho-L-threonyl-[protein] + ADP + H(+)</text>
        <dbReference type="Rhea" id="RHEA:46608"/>
        <dbReference type="Rhea" id="RHEA-COMP:11060"/>
        <dbReference type="Rhea" id="RHEA-COMP:11605"/>
        <dbReference type="ChEBI" id="CHEBI:15378"/>
        <dbReference type="ChEBI" id="CHEBI:30013"/>
        <dbReference type="ChEBI" id="CHEBI:30616"/>
        <dbReference type="ChEBI" id="CHEBI:61977"/>
        <dbReference type="ChEBI" id="CHEBI:456216"/>
        <dbReference type="EC" id="2.7.11.1"/>
    </reaction>
</comment>
<gene>
    <name evidence="20" type="ORF">Taro_037518</name>
</gene>
<dbReference type="InterPro" id="IPR008271">
    <property type="entry name" value="Ser/Thr_kinase_AS"/>
</dbReference>
<dbReference type="PROSITE" id="PS00108">
    <property type="entry name" value="PROTEIN_KINASE_ST"/>
    <property type="match status" value="1"/>
</dbReference>
<evidence type="ECO:0000256" key="13">
    <source>
        <dbReference type="ARBA" id="ARBA00023157"/>
    </source>
</evidence>
<keyword evidence="8 18" id="KW-0547">Nucleotide-binding</keyword>
<dbReference type="PROSITE" id="PS50011">
    <property type="entry name" value="PROTEIN_KINASE_DOM"/>
    <property type="match status" value="1"/>
</dbReference>
<keyword evidence="6" id="KW-0812">Transmembrane</keyword>
<organism evidence="20 21">
    <name type="scientific">Colocasia esculenta</name>
    <name type="common">Wild taro</name>
    <name type="synonym">Arum esculentum</name>
    <dbReference type="NCBI Taxonomy" id="4460"/>
    <lineage>
        <taxon>Eukaryota</taxon>
        <taxon>Viridiplantae</taxon>
        <taxon>Streptophyta</taxon>
        <taxon>Embryophyta</taxon>
        <taxon>Tracheophyta</taxon>
        <taxon>Spermatophyta</taxon>
        <taxon>Magnoliopsida</taxon>
        <taxon>Liliopsida</taxon>
        <taxon>Araceae</taxon>
        <taxon>Aroideae</taxon>
        <taxon>Colocasieae</taxon>
        <taxon>Colocasia</taxon>
    </lineage>
</organism>
<keyword evidence="4" id="KW-0245">EGF-like domain</keyword>
<dbReference type="SMART" id="SM00220">
    <property type="entry name" value="S_TKc"/>
    <property type="match status" value="1"/>
</dbReference>
<dbReference type="InterPro" id="IPR045874">
    <property type="entry name" value="LRK10/LRL21-25-like"/>
</dbReference>
<evidence type="ECO:0000256" key="16">
    <source>
        <dbReference type="ARBA" id="ARBA00047899"/>
    </source>
</evidence>
<dbReference type="PANTHER" id="PTHR27009">
    <property type="entry name" value="RUST RESISTANCE KINASE LR10-RELATED"/>
    <property type="match status" value="1"/>
</dbReference>
<dbReference type="PROSITE" id="PS00107">
    <property type="entry name" value="PROTEIN_KINASE_ATP"/>
    <property type="match status" value="1"/>
</dbReference>
<keyword evidence="3" id="KW-0723">Serine/threonine-protein kinase</keyword>
<evidence type="ECO:0000256" key="4">
    <source>
        <dbReference type="ARBA" id="ARBA00022536"/>
    </source>
</evidence>
<accession>A0A843W4D1</accession>
<evidence type="ECO:0000256" key="7">
    <source>
        <dbReference type="ARBA" id="ARBA00022729"/>
    </source>
</evidence>
<protein>
    <recommendedName>
        <fullName evidence="2">non-specific serine/threonine protein kinase</fullName>
        <ecNumber evidence="2">2.7.11.1</ecNumber>
    </recommendedName>
</protein>
<keyword evidence="15" id="KW-0325">Glycoprotein</keyword>
<keyword evidence="14" id="KW-0675">Receptor</keyword>
<dbReference type="Gene3D" id="1.10.510.10">
    <property type="entry name" value="Transferase(Phosphotransferase) domain 1"/>
    <property type="match status" value="1"/>
</dbReference>
<dbReference type="AlphaFoldDB" id="A0A843W4D1"/>
<feature type="binding site" evidence="18">
    <location>
        <position position="324"/>
    </location>
    <ligand>
        <name>ATP</name>
        <dbReference type="ChEBI" id="CHEBI:30616"/>
    </ligand>
</feature>
<dbReference type="GO" id="GO:0004674">
    <property type="term" value="F:protein serine/threonine kinase activity"/>
    <property type="evidence" value="ECO:0007669"/>
    <property type="project" value="UniProtKB-KW"/>
</dbReference>
<evidence type="ECO:0000259" key="19">
    <source>
        <dbReference type="PROSITE" id="PS50011"/>
    </source>
</evidence>
<evidence type="ECO:0000256" key="8">
    <source>
        <dbReference type="ARBA" id="ARBA00022741"/>
    </source>
</evidence>
<evidence type="ECO:0000256" key="15">
    <source>
        <dbReference type="ARBA" id="ARBA00023180"/>
    </source>
</evidence>
<dbReference type="GO" id="GO:0016020">
    <property type="term" value="C:membrane"/>
    <property type="evidence" value="ECO:0007669"/>
    <property type="project" value="UniProtKB-SubCell"/>
</dbReference>
<dbReference type="FunFam" id="3.30.200.20:FF:000059">
    <property type="entry name" value="S-receptor-like serine/threonine-protein kinase"/>
    <property type="match status" value="1"/>
</dbReference>
<dbReference type="Proteomes" id="UP000652761">
    <property type="component" value="Unassembled WGS sequence"/>
</dbReference>
<dbReference type="GO" id="GO:0005524">
    <property type="term" value="F:ATP binding"/>
    <property type="evidence" value="ECO:0007669"/>
    <property type="project" value="UniProtKB-UniRule"/>
</dbReference>
<evidence type="ECO:0000256" key="6">
    <source>
        <dbReference type="ARBA" id="ARBA00022692"/>
    </source>
</evidence>
<evidence type="ECO:0000256" key="10">
    <source>
        <dbReference type="ARBA" id="ARBA00022840"/>
    </source>
</evidence>
<keyword evidence="13" id="KW-1015">Disulfide bond</keyword>
<dbReference type="EC" id="2.7.11.1" evidence="2"/>
<evidence type="ECO:0000256" key="9">
    <source>
        <dbReference type="ARBA" id="ARBA00022777"/>
    </source>
</evidence>
<keyword evidence="9" id="KW-0418">Kinase</keyword>
<sequence length="594" mass="66774">MLRTPPRIMELSSTASRSFFSYLFTAGVVFFLALLIPLSGSHACPLLQRRGLCAADNATSRGAASGQCGDHAVQCSDSRWQIQFYGEGGWCNVTEFSYEDRVLVCEDADLNDVLSHHDCGLVYSFAPPAPPLPHPTPFQNSLKSGFNVFNCELATYNFSKDVFTRAYNSTGCSGYDLYYSFEYEGQQRPEDARCRKEARINIFEWRVQFDESGRDLTVLSADLQFSFHLCASSSGAVIGGFLLSCMFILYCFHGQVCYLLRKWRQRNTTNVEDFLEQYGSLIPKRFDYWEIKKMTKSFNKSLGHGGYGKVFKGQLGNGRLVAVKLLNQSKGNGEEFVNEVASIGRTYHVNIVTLLGFCSEGRKRALIYEFMPNGSLEKFIFSEVPRDLLGWTKIYEIALGIARGLEYLHRGCKIVHFDIKPQNILLDQDFCPKIADFGLAKLCRPKESVLSMAGTRGTVGYIAPEVFSRNFGAISTKSDVYSYGMMLMEMVSQRKNVDAGLDSTNEVYFPHFVYEQLVNLGHPGILELTDEMEEIAKKMIVIGLWCIQTNPRSRPSMSNVVEMLQGNSDGLQLPPKPYLTSPTPSYYTSNTHSI</sequence>
<evidence type="ECO:0000256" key="5">
    <source>
        <dbReference type="ARBA" id="ARBA00022679"/>
    </source>
</evidence>
<evidence type="ECO:0000256" key="2">
    <source>
        <dbReference type="ARBA" id="ARBA00012513"/>
    </source>
</evidence>